<dbReference type="GO" id="GO:0006099">
    <property type="term" value="P:tricarboxylic acid cycle"/>
    <property type="evidence" value="ECO:0007669"/>
    <property type="project" value="InterPro"/>
</dbReference>
<reference evidence="2 3" key="1">
    <citation type="journal article" date="2012" name="Genome Biol.">
        <title>Genome and low-iron response of an oceanic diatom adapted to chronic iron limitation.</title>
        <authorList>
            <person name="Lommer M."/>
            <person name="Specht M."/>
            <person name="Roy A.S."/>
            <person name="Kraemer L."/>
            <person name="Andreson R."/>
            <person name="Gutowska M.A."/>
            <person name="Wolf J."/>
            <person name="Bergner S.V."/>
            <person name="Schilhabel M.B."/>
            <person name="Klostermeier U.C."/>
            <person name="Beiko R.G."/>
            <person name="Rosenstiel P."/>
            <person name="Hippler M."/>
            <person name="Laroche J."/>
        </authorList>
    </citation>
    <scope>NUCLEOTIDE SEQUENCE [LARGE SCALE GENOMIC DNA]</scope>
    <source>
        <strain evidence="2 3">CCMP1005</strain>
    </source>
</reference>
<dbReference type="AlphaFoldDB" id="K0S4M9"/>
<dbReference type="InterPro" id="IPR015928">
    <property type="entry name" value="Aconitase/3IPM_dehydase_swvl"/>
</dbReference>
<dbReference type="InterPro" id="IPR015929">
    <property type="entry name" value="Aconitase_B_swivel"/>
</dbReference>
<evidence type="ECO:0000313" key="2">
    <source>
        <dbReference type="EMBL" id="EJK59789.1"/>
    </source>
</evidence>
<name>K0S4M9_THAOC</name>
<dbReference type="SUPFAM" id="SSF52016">
    <property type="entry name" value="LeuD/IlvD-like"/>
    <property type="match status" value="1"/>
</dbReference>
<dbReference type="EMBL" id="AGNL01022297">
    <property type="protein sequence ID" value="EJK59789.1"/>
    <property type="molecule type" value="Genomic_DNA"/>
</dbReference>
<feature type="non-terminal residue" evidence="2">
    <location>
        <position position="1"/>
    </location>
</feature>
<organism evidence="2 3">
    <name type="scientific">Thalassiosira oceanica</name>
    <name type="common">Marine diatom</name>
    <dbReference type="NCBI Taxonomy" id="159749"/>
    <lineage>
        <taxon>Eukaryota</taxon>
        <taxon>Sar</taxon>
        <taxon>Stramenopiles</taxon>
        <taxon>Ochrophyta</taxon>
        <taxon>Bacillariophyta</taxon>
        <taxon>Coscinodiscophyceae</taxon>
        <taxon>Thalassiosirophycidae</taxon>
        <taxon>Thalassiosirales</taxon>
        <taxon>Thalassiosiraceae</taxon>
        <taxon>Thalassiosira</taxon>
    </lineage>
</organism>
<dbReference type="Proteomes" id="UP000266841">
    <property type="component" value="Unassembled WGS sequence"/>
</dbReference>
<protein>
    <recommendedName>
        <fullName evidence="1">Aconitase B swivel domain-containing protein</fullName>
    </recommendedName>
</protein>
<evidence type="ECO:0000259" key="1">
    <source>
        <dbReference type="Pfam" id="PF06434"/>
    </source>
</evidence>
<gene>
    <name evidence="2" type="ORF">THAOC_19946</name>
</gene>
<proteinExistence type="predicted"/>
<feature type="domain" description="Aconitase B swivel" evidence="1">
    <location>
        <begin position="40"/>
        <end position="115"/>
    </location>
</feature>
<evidence type="ECO:0000313" key="3">
    <source>
        <dbReference type="Proteomes" id="UP000266841"/>
    </source>
</evidence>
<dbReference type="Gene3D" id="3.20.19.10">
    <property type="entry name" value="Aconitase, domain 4"/>
    <property type="match status" value="1"/>
</dbReference>
<sequence length="159" mass="16997">ECSCLVAGDSASEIRGHWLFPEERHEVSPALHWRQHGTIRGGGVCIRGKVAPIFFNIMEDSGVLPVEINVSGLCMGVVIDIYPKAGKVVHSGTGKAVPFELKTNVILDEVRAGGSRSSSAVPSRATRGPARGVRLGNLRDACVPRRSSVGFTLAQKMVH</sequence>
<dbReference type="eggNOG" id="ENOG502SDB9">
    <property type="taxonomic scope" value="Eukaryota"/>
</dbReference>
<keyword evidence="3" id="KW-1185">Reference proteome</keyword>
<accession>K0S4M9</accession>
<dbReference type="Pfam" id="PF06434">
    <property type="entry name" value="Aconitase_2_N"/>
    <property type="match status" value="1"/>
</dbReference>
<dbReference type="GO" id="GO:0003994">
    <property type="term" value="F:aconitate hydratase activity"/>
    <property type="evidence" value="ECO:0007669"/>
    <property type="project" value="InterPro"/>
</dbReference>
<comment type="caution">
    <text evidence="2">The sequence shown here is derived from an EMBL/GenBank/DDBJ whole genome shotgun (WGS) entry which is preliminary data.</text>
</comment>